<evidence type="ECO:0000313" key="5">
    <source>
        <dbReference type="EMBL" id="GAV52451.1"/>
    </source>
</evidence>
<feature type="compositionally biased region" description="Low complexity" evidence="3">
    <location>
        <begin position="214"/>
        <end position="223"/>
    </location>
</feature>
<dbReference type="InterPro" id="IPR036412">
    <property type="entry name" value="HAD-like_sf"/>
</dbReference>
<feature type="compositionally biased region" description="Polar residues" evidence="3">
    <location>
        <begin position="224"/>
        <end position="262"/>
    </location>
</feature>
<gene>
    <name evidence="5" type="ORF">ZYGR_0AG04420</name>
</gene>
<feature type="compositionally biased region" description="Polar residues" evidence="3">
    <location>
        <begin position="118"/>
        <end position="134"/>
    </location>
</feature>
<dbReference type="Proteomes" id="UP000187013">
    <property type="component" value="Unassembled WGS sequence"/>
</dbReference>
<dbReference type="FunFam" id="3.40.50.1000:FF:000043">
    <property type="entry name" value="General stress response phosphoprotein phosphatase Psr1/2"/>
    <property type="match status" value="1"/>
</dbReference>
<keyword evidence="2" id="KW-0449">Lipoprotein</keyword>
<dbReference type="InterPro" id="IPR004274">
    <property type="entry name" value="FCP1_dom"/>
</dbReference>
<dbReference type="Gene3D" id="3.40.50.1000">
    <property type="entry name" value="HAD superfamily/HAD-like"/>
    <property type="match status" value="1"/>
</dbReference>
<dbReference type="InterPro" id="IPR050365">
    <property type="entry name" value="TIM50"/>
</dbReference>
<dbReference type="NCBIfam" id="TIGR02251">
    <property type="entry name" value="HIF-SF_euk"/>
    <property type="match status" value="1"/>
</dbReference>
<dbReference type="PROSITE" id="PS50969">
    <property type="entry name" value="FCP1"/>
    <property type="match status" value="1"/>
</dbReference>
<feature type="compositionally biased region" description="Basic and acidic residues" evidence="3">
    <location>
        <begin position="135"/>
        <end position="171"/>
    </location>
</feature>
<dbReference type="OrthoDB" id="277011at2759"/>
<evidence type="ECO:0000256" key="1">
    <source>
        <dbReference type="ARBA" id="ARBA00022912"/>
    </source>
</evidence>
<evidence type="ECO:0000313" key="6">
    <source>
        <dbReference type="Proteomes" id="UP000187013"/>
    </source>
</evidence>
<dbReference type="GO" id="GO:0034198">
    <property type="term" value="P:cellular response to amino acid starvation"/>
    <property type="evidence" value="ECO:0007669"/>
    <property type="project" value="UniProtKB-ARBA"/>
</dbReference>
<proteinExistence type="predicted"/>
<dbReference type="InterPro" id="IPR011948">
    <property type="entry name" value="Dullard_phosphatase"/>
</dbReference>
<evidence type="ECO:0000256" key="3">
    <source>
        <dbReference type="SAM" id="MobiDB-lite"/>
    </source>
</evidence>
<protein>
    <recommendedName>
        <fullName evidence="4">FCP1 homology domain-containing protein</fullName>
    </recommendedName>
</protein>
<feature type="compositionally biased region" description="Low complexity" evidence="3">
    <location>
        <begin position="52"/>
        <end position="68"/>
    </location>
</feature>
<dbReference type="SMART" id="SM00577">
    <property type="entry name" value="CPDc"/>
    <property type="match status" value="1"/>
</dbReference>
<dbReference type="GO" id="GO:1904262">
    <property type="term" value="P:negative regulation of TORC1 signaling"/>
    <property type="evidence" value="ECO:0007669"/>
    <property type="project" value="UniProtKB-ARBA"/>
</dbReference>
<sequence length="486" mass="54210">MGFISSILCCSSDSSQATSKWDNRQLNPRSQQLQGQKEVSNKVNLYSTKGMSTSTNSNSNTIAASNYNHQRQGQRSRPQPNNSASSGRFTRQSSPKNSTDKQEPQRMETRSKKRDSGINHNDGTSFSSVNSTPKTNEKLDRAERSSMRSKDEIREKEEDTQAGREENEKVQELQNHNSGPDDVEKQGVYVYAGDTDTSTGGSSYDHHSQLPKSTTTTTTTTTTNPNQLSQTPDLQETTTTVQEGENVSSSADDTDVPLNQSKSHQEEVDPDMDVDVSPPYEDDEEFVDLTELQLGQYHAAGYNTLLPPQSKHLSGKTCLVLDLDETLVHSSFKYLKGADFVLPVDIDDQIHNVYVMKRPGVDEFLKKVGSLFEVVIFTASVARYGDPLLDILDKHNSVHHILFREACYNYEGNYIKNLSQIGRPLSEIIILDNSPASYIFHPQHAIPISSWFSDTHDNELLDIIPLLEDLSEQSVPDVGKVLDITI</sequence>
<feature type="compositionally biased region" description="Basic and acidic residues" evidence="3">
    <location>
        <begin position="98"/>
        <end position="117"/>
    </location>
</feature>
<feature type="compositionally biased region" description="Polar residues" evidence="3">
    <location>
        <begin position="69"/>
        <end position="97"/>
    </location>
</feature>
<keyword evidence="1" id="KW-0904">Protein phosphatase</keyword>
<comment type="caution">
    <text evidence="5">The sequence shown here is derived from an EMBL/GenBank/DDBJ whole genome shotgun (WGS) entry which is preliminary data.</text>
</comment>
<keyword evidence="1" id="KW-0378">Hydrolase</keyword>
<dbReference type="GO" id="GO:0034605">
    <property type="term" value="P:cellular response to heat"/>
    <property type="evidence" value="ECO:0007669"/>
    <property type="project" value="UniProtKB-ARBA"/>
</dbReference>
<evidence type="ECO:0000259" key="4">
    <source>
        <dbReference type="PROSITE" id="PS50969"/>
    </source>
</evidence>
<dbReference type="CDD" id="cd07521">
    <property type="entry name" value="HAD_FCP1-like"/>
    <property type="match status" value="1"/>
</dbReference>
<dbReference type="Pfam" id="PF03031">
    <property type="entry name" value="NIF"/>
    <property type="match status" value="1"/>
</dbReference>
<reference evidence="5 6" key="1">
    <citation type="submission" date="2016-08" db="EMBL/GenBank/DDBJ databases">
        <title>Draft genome sequence of allopolyploid Zygosaccharomyces rouxii.</title>
        <authorList>
            <person name="Watanabe J."/>
            <person name="Uehara K."/>
            <person name="Mogi Y."/>
            <person name="Tsukioka Y."/>
        </authorList>
    </citation>
    <scope>NUCLEOTIDE SEQUENCE [LARGE SCALE GENOMIC DNA]</scope>
    <source>
        <strain evidence="5 6">NBRC 110957</strain>
    </source>
</reference>
<dbReference type="AlphaFoldDB" id="A0A1Q3A9Z0"/>
<organism evidence="5 6">
    <name type="scientific">Zygosaccharomyces rouxii</name>
    <dbReference type="NCBI Taxonomy" id="4956"/>
    <lineage>
        <taxon>Eukaryota</taxon>
        <taxon>Fungi</taxon>
        <taxon>Dikarya</taxon>
        <taxon>Ascomycota</taxon>
        <taxon>Saccharomycotina</taxon>
        <taxon>Saccharomycetes</taxon>
        <taxon>Saccharomycetales</taxon>
        <taxon>Saccharomycetaceae</taxon>
        <taxon>Zygosaccharomyces</taxon>
    </lineage>
</organism>
<dbReference type="EMBL" id="BDGX01000033">
    <property type="protein sequence ID" value="GAV52451.1"/>
    <property type="molecule type" value="Genomic_DNA"/>
</dbReference>
<dbReference type="PANTHER" id="PTHR12210">
    <property type="entry name" value="DULLARD PROTEIN PHOSPHATASE"/>
    <property type="match status" value="1"/>
</dbReference>
<feature type="region of interest" description="Disordered" evidence="3">
    <location>
        <begin position="13"/>
        <end position="275"/>
    </location>
</feature>
<dbReference type="GO" id="GO:0045944">
    <property type="term" value="P:positive regulation of transcription by RNA polymerase II"/>
    <property type="evidence" value="ECO:0007669"/>
    <property type="project" value="UniProtKB-ARBA"/>
</dbReference>
<evidence type="ECO:0000256" key="2">
    <source>
        <dbReference type="ARBA" id="ARBA00023139"/>
    </source>
</evidence>
<dbReference type="SUPFAM" id="SSF56784">
    <property type="entry name" value="HAD-like"/>
    <property type="match status" value="1"/>
</dbReference>
<dbReference type="InterPro" id="IPR023214">
    <property type="entry name" value="HAD_sf"/>
</dbReference>
<feature type="domain" description="FCP1 homology" evidence="4">
    <location>
        <begin position="312"/>
        <end position="470"/>
    </location>
</feature>
<dbReference type="GO" id="GO:0004721">
    <property type="term" value="F:phosphoprotein phosphatase activity"/>
    <property type="evidence" value="ECO:0007669"/>
    <property type="project" value="UniProtKB-KW"/>
</dbReference>
<accession>A0A1Q3A9Z0</accession>
<dbReference type="GO" id="GO:0009651">
    <property type="term" value="P:response to salt stress"/>
    <property type="evidence" value="ECO:0007669"/>
    <property type="project" value="UniProtKB-ARBA"/>
</dbReference>
<keyword evidence="2" id="KW-0564">Palmitate</keyword>
<feature type="compositionally biased region" description="Polar residues" evidence="3">
    <location>
        <begin position="16"/>
        <end position="51"/>
    </location>
</feature>
<name>A0A1Q3A9Z0_ZYGRO</name>